<dbReference type="EMBL" id="AP020326">
    <property type="protein sequence ID" value="BBN48681.1"/>
    <property type="molecule type" value="Genomic_DNA"/>
</dbReference>
<reference evidence="2 3" key="1">
    <citation type="submission" date="2019-09" db="EMBL/GenBank/DDBJ databases">
        <title>Complete genome sequence of Mycobacterium avium subsp. hominissuis strain JP-H-1.</title>
        <authorList>
            <person name="Kinoshita Y."/>
            <person name="Niwa H."/>
            <person name="Uchida-Fujii E."/>
            <person name="Nukada T."/>
        </authorList>
    </citation>
    <scope>NUCLEOTIDE SEQUENCE [LARGE SCALE GENOMIC DNA]</scope>
    <source>
        <strain evidence="2 3">JP-H-1</strain>
    </source>
</reference>
<gene>
    <name evidence="2" type="ORF">JPH1_31560</name>
</gene>
<name>A0AAI8SP80_MYCAV</name>
<evidence type="ECO:0000256" key="1">
    <source>
        <dbReference type="SAM" id="MobiDB-lite"/>
    </source>
</evidence>
<organism evidence="2 3">
    <name type="scientific">Mycobacterium avium subsp. hominissuis</name>
    <dbReference type="NCBI Taxonomy" id="439334"/>
    <lineage>
        <taxon>Bacteria</taxon>
        <taxon>Bacillati</taxon>
        <taxon>Actinomycetota</taxon>
        <taxon>Actinomycetes</taxon>
        <taxon>Mycobacteriales</taxon>
        <taxon>Mycobacteriaceae</taxon>
        <taxon>Mycobacterium</taxon>
        <taxon>Mycobacterium avium complex (MAC)</taxon>
    </lineage>
</organism>
<evidence type="ECO:0000313" key="3">
    <source>
        <dbReference type="Proteomes" id="UP000327362"/>
    </source>
</evidence>
<feature type="region of interest" description="Disordered" evidence="1">
    <location>
        <begin position="40"/>
        <end position="63"/>
    </location>
</feature>
<evidence type="ECO:0000313" key="2">
    <source>
        <dbReference type="EMBL" id="BBN48681.1"/>
    </source>
</evidence>
<accession>A0AAI8SP80</accession>
<dbReference type="Proteomes" id="UP000327362">
    <property type="component" value="Chromosome"/>
</dbReference>
<dbReference type="AlphaFoldDB" id="A0AAI8SP80"/>
<protein>
    <submittedName>
        <fullName evidence="2">Uncharacterized protein</fullName>
    </submittedName>
</protein>
<sequence>MRSDEQIVGDAPEVQRRQQLLEVGRGVRLLGFSAGWHELSSGSMRPPVPQAAQRPVSSPGGLDVVLADPVHVDQVG</sequence>
<proteinExistence type="predicted"/>